<organism evidence="2 3">
    <name type="scientific">Ficus carica</name>
    <name type="common">Common fig</name>
    <dbReference type="NCBI Taxonomy" id="3494"/>
    <lineage>
        <taxon>Eukaryota</taxon>
        <taxon>Viridiplantae</taxon>
        <taxon>Streptophyta</taxon>
        <taxon>Embryophyta</taxon>
        <taxon>Tracheophyta</taxon>
        <taxon>Spermatophyta</taxon>
        <taxon>Magnoliopsida</taxon>
        <taxon>eudicotyledons</taxon>
        <taxon>Gunneridae</taxon>
        <taxon>Pentapetalae</taxon>
        <taxon>rosids</taxon>
        <taxon>fabids</taxon>
        <taxon>Rosales</taxon>
        <taxon>Moraceae</taxon>
        <taxon>Ficeae</taxon>
        <taxon>Ficus</taxon>
    </lineage>
</organism>
<evidence type="ECO:0000313" key="2">
    <source>
        <dbReference type="EMBL" id="GMN64337.1"/>
    </source>
</evidence>
<reference evidence="2" key="1">
    <citation type="submission" date="2023-07" db="EMBL/GenBank/DDBJ databases">
        <title>draft genome sequence of fig (Ficus carica).</title>
        <authorList>
            <person name="Takahashi T."/>
            <person name="Nishimura K."/>
        </authorList>
    </citation>
    <scope>NUCLEOTIDE SEQUENCE</scope>
</reference>
<comment type="caution">
    <text evidence="2">The sequence shown here is derived from an EMBL/GenBank/DDBJ whole genome shotgun (WGS) entry which is preliminary data.</text>
</comment>
<proteinExistence type="predicted"/>
<evidence type="ECO:0000313" key="3">
    <source>
        <dbReference type="Proteomes" id="UP001187192"/>
    </source>
</evidence>
<protein>
    <submittedName>
        <fullName evidence="2">Uncharacterized protein</fullName>
    </submittedName>
</protein>
<feature type="region of interest" description="Disordered" evidence="1">
    <location>
        <begin position="1"/>
        <end position="53"/>
    </location>
</feature>
<keyword evidence="3" id="KW-1185">Reference proteome</keyword>
<name>A0AA88DY65_FICCA</name>
<dbReference type="AlphaFoldDB" id="A0AA88DY65"/>
<accession>A0AA88DY65</accession>
<sequence>MAPRTSFVAKSPKELAITQENRLKEKTGRSKKGGMNHSEDEQELPLETNSGDF</sequence>
<evidence type="ECO:0000256" key="1">
    <source>
        <dbReference type="SAM" id="MobiDB-lite"/>
    </source>
</evidence>
<dbReference type="EMBL" id="BTGU01000176">
    <property type="protein sequence ID" value="GMN64337.1"/>
    <property type="molecule type" value="Genomic_DNA"/>
</dbReference>
<gene>
    <name evidence="2" type="ORF">TIFTF001_033409</name>
</gene>
<dbReference type="Proteomes" id="UP001187192">
    <property type="component" value="Unassembled WGS sequence"/>
</dbReference>